<dbReference type="InterPro" id="IPR052613">
    <property type="entry name" value="LicD_transferase"/>
</dbReference>
<comment type="caution">
    <text evidence="1">The sequence shown here is derived from an EMBL/GenBank/DDBJ whole genome shotgun (WGS) entry which is preliminary data.</text>
</comment>
<proteinExistence type="predicted"/>
<dbReference type="PANTHER" id="PTHR13627">
    <property type="entry name" value="FUKUTIN RELATED PROTEIN"/>
    <property type="match status" value="1"/>
</dbReference>
<sequence>MAPFRWPNVEHDIALCKEIVARRPAKADEWEDVAMYLSSLFSNVSGGTVQLKGRGYRERGELLVKKYKADERKALKRFEVPPLKVKIAKNGDGTYSQTYNKTYNMTLEKICEKICEKTCEKTTDKTNEKTTNDEADDKTKDVIVKELNKIHLEMQKLILFKQVPSLKLVERVGELVKRLDNKVQPASETAEDEKHIEKVLKGITETYPTVQVHLATRSNEVMEAAKKYNNIDVVKVDDVKVSKGWNILMSKASTPYVLIARDVVHFTWLTQVERQIRVAEHTVTSQVTGKRAVYKLRLTTMSWDTRKVIINQRMDVCTVIICRDLSLPKTNLLKFDESLPNEVVFEDWFIRVVGDGNLIMTCPDAMYFTTDYTSYPKGADKNVWTPLAKKWGLNRVLLPRGVKHSFSCKDVGFRCNAHSELLPVCCQEEYADALTFFQKFTDAHNATFELDTGSTLGGVKFNGLLPWDLDGDFIVLSKDIEIFNKKETIEHFKNGGYSLSGYKPPHFDNDKGQLINGYFTVNFNGFYIEVWGMWDVTNTQFLPPELRNHATFTKANIRGNWIDTAFSPGLFSRNRYGREILKHSQSWLKVGLAHSYGDYVPGSFKPCSKPKHHACLQRFPGDGDIPFMVD</sequence>
<protein>
    <submittedName>
        <fullName evidence="1">Uncharacterized protein</fullName>
    </submittedName>
</protein>
<dbReference type="OrthoDB" id="5978344at2759"/>
<evidence type="ECO:0000313" key="2">
    <source>
        <dbReference type="Proteomes" id="UP001163046"/>
    </source>
</evidence>
<evidence type="ECO:0000313" key="1">
    <source>
        <dbReference type="EMBL" id="KAJ7373394.1"/>
    </source>
</evidence>
<reference evidence="1" key="1">
    <citation type="submission" date="2023-01" db="EMBL/GenBank/DDBJ databases">
        <title>Genome assembly of the deep-sea coral Lophelia pertusa.</title>
        <authorList>
            <person name="Herrera S."/>
            <person name="Cordes E."/>
        </authorList>
    </citation>
    <scope>NUCLEOTIDE SEQUENCE</scope>
    <source>
        <strain evidence="1">USNM1676648</strain>
        <tissue evidence="1">Polyp</tissue>
    </source>
</reference>
<gene>
    <name evidence="1" type="ORF">OS493_012987</name>
</gene>
<name>A0A9X0CU03_9CNID</name>
<dbReference type="EMBL" id="MU826831">
    <property type="protein sequence ID" value="KAJ7373394.1"/>
    <property type="molecule type" value="Genomic_DNA"/>
</dbReference>
<dbReference type="AlphaFoldDB" id="A0A9X0CU03"/>
<accession>A0A9X0CU03</accession>
<dbReference type="Proteomes" id="UP001163046">
    <property type="component" value="Unassembled WGS sequence"/>
</dbReference>
<organism evidence="1 2">
    <name type="scientific">Desmophyllum pertusum</name>
    <dbReference type="NCBI Taxonomy" id="174260"/>
    <lineage>
        <taxon>Eukaryota</taxon>
        <taxon>Metazoa</taxon>
        <taxon>Cnidaria</taxon>
        <taxon>Anthozoa</taxon>
        <taxon>Hexacorallia</taxon>
        <taxon>Scleractinia</taxon>
        <taxon>Caryophylliina</taxon>
        <taxon>Caryophylliidae</taxon>
        <taxon>Desmophyllum</taxon>
    </lineage>
</organism>
<dbReference type="PANTHER" id="PTHR13627:SF34">
    <property type="entry name" value="RIBITOL-5-PHOSPHATE TRANSFERASE"/>
    <property type="match status" value="1"/>
</dbReference>
<keyword evidence="2" id="KW-1185">Reference proteome</keyword>